<feature type="transmembrane region" description="Helical" evidence="1">
    <location>
        <begin position="56"/>
        <end position="76"/>
    </location>
</feature>
<keyword evidence="1" id="KW-0812">Transmembrane</keyword>
<dbReference type="EMBL" id="JANIEX010000317">
    <property type="protein sequence ID" value="KAJ3568914.1"/>
    <property type="molecule type" value="Genomic_DNA"/>
</dbReference>
<evidence type="ECO:0000313" key="3">
    <source>
        <dbReference type="Proteomes" id="UP001213000"/>
    </source>
</evidence>
<keyword evidence="1" id="KW-1133">Transmembrane helix</keyword>
<dbReference type="Proteomes" id="UP001213000">
    <property type="component" value="Unassembled WGS sequence"/>
</dbReference>
<dbReference type="AlphaFoldDB" id="A0AAD5VZ87"/>
<comment type="caution">
    <text evidence="2">The sequence shown here is derived from an EMBL/GenBank/DDBJ whole genome shotgun (WGS) entry which is preliminary data.</text>
</comment>
<protein>
    <submittedName>
        <fullName evidence="2">Uncharacterized protein</fullName>
    </submittedName>
</protein>
<gene>
    <name evidence="2" type="ORF">NP233_g5393</name>
</gene>
<keyword evidence="1" id="KW-0472">Membrane</keyword>
<feature type="transmembrane region" description="Helical" evidence="1">
    <location>
        <begin position="181"/>
        <end position="203"/>
    </location>
</feature>
<feature type="transmembrane region" description="Helical" evidence="1">
    <location>
        <begin position="26"/>
        <end position="44"/>
    </location>
</feature>
<sequence length="316" mass="35083">MTETHNPLLQAVSRTEVVTLTTVEGTLYGLSFALYLTCCRLLLLELSKNKERRRQNLFTLSFMSLIMTCGLLNLVADTRGIQVSWVDHPTAAPGSSLIYEANVYFHSAIAGMGYVVAMLIELLTNGTQLGAPWVHRLALVLIFGWIVLVTDLDLVIEIMAISDEIGHQIFIGSQGLVITTIQQGLTMLAGVVVTSLIGARIALVRRKHIQIMGKSEVSNQYFSIISMLVESFALEFIWMTINIATYFSDDIQSRSVDEIIAYLLVVYRVSTGRAWEKDTEAQLSSLQWNRDAQQTTQLTTTRASAHISDHAPDAQV</sequence>
<feature type="transmembrane region" description="Helical" evidence="1">
    <location>
        <begin position="103"/>
        <end position="125"/>
    </location>
</feature>
<name>A0AAD5VZ87_9AGAR</name>
<accession>A0AAD5VZ87</accession>
<feature type="transmembrane region" description="Helical" evidence="1">
    <location>
        <begin position="224"/>
        <end position="247"/>
    </location>
</feature>
<evidence type="ECO:0000256" key="1">
    <source>
        <dbReference type="SAM" id="Phobius"/>
    </source>
</evidence>
<organism evidence="2 3">
    <name type="scientific">Leucocoprinus birnbaumii</name>
    <dbReference type="NCBI Taxonomy" id="56174"/>
    <lineage>
        <taxon>Eukaryota</taxon>
        <taxon>Fungi</taxon>
        <taxon>Dikarya</taxon>
        <taxon>Basidiomycota</taxon>
        <taxon>Agaricomycotina</taxon>
        <taxon>Agaricomycetes</taxon>
        <taxon>Agaricomycetidae</taxon>
        <taxon>Agaricales</taxon>
        <taxon>Agaricineae</taxon>
        <taxon>Agaricaceae</taxon>
        <taxon>Leucocoprinus</taxon>
    </lineage>
</organism>
<reference evidence="2" key="1">
    <citation type="submission" date="2022-07" db="EMBL/GenBank/DDBJ databases">
        <title>Genome Sequence of Leucocoprinus birnbaumii.</title>
        <authorList>
            <person name="Buettner E."/>
        </authorList>
    </citation>
    <scope>NUCLEOTIDE SEQUENCE</scope>
    <source>
        <strain evidence="2">VT141</strain>
    </source>
</reference>
<keyword evidence="3" id="KW-1185">Reference proteome</keyword>
<evidence type="ECO:0000313" key="2">
    <source>
        <dbReference type="EMBL" id="KAJ3568914.1"/>
    </source>
</evidence>
<feature type="transmembrane region" description="Helical" evidence="1">
    <location>
        <begin position="137"/>
        <end position="161"/>
    </location>
</feature>
<proteinExistence type="predicted"/>